<feature type="region of interest" description="Disordered" evidence="1">
    <location>
        <begin position="43"/>
        <end position="62"/>
    </location>
</feature>
<reference evidence="2" key="1">
    <citation type="journal article" date="2015" name="Nature">
        <title>Complex archaea that bridge the gap between prokaryotes and eukaryotes.</title>
        <authorList>
            <person name="Spang A."/>
            <person name="Saw J.H."/>
            <person name="Jorgensen S.L."/>
            <person name="Zaremba-Niedzwiedzka K."/>
            <person name="Martijn J."/>
            <person name="Lind A.E."/>
            <person name="van Eijk R."/>
            <person name="Schleper C."/>
            <person name="Guy L."/>
            <person name="Ettema T.J."/>
        </authorList>
    </citation>
    <scope>NUCLEOTIDE SEQUENCE</scope>
</reference>
<dbReference type="AlphaFoldDB" id="A0A0F9NWT8"/>
<protein>
    <submittedName>
        <fullName evidence="2">Uncharacterized protein</fullName>
    </submittedName>
</protein>
<accession>A0A0F9NWT8</accession>
<sequence>MTAEVEKAVKRLDETKDPVEKAHIKSEIDMMPLSSGELDQVKEREHNRKANDIKVFHEQRKH</sequence>
<gene>
    <name evidence="2" type="ORF">LCGC14_0974570</name>
</gene>
<proteinExistence type="predicted"/>
<name>A0A0F9NWT8_9ZZZZ</name>
<evidence type="ECO:0000256" key="1">
    <source>
        <dbReference type="SAM" id="MobiDB-lite"/>
    </source>
</evidence>
<organism evidence="2">
    <name type="scientific">marine sediment metagenome</name>
    <dbReference type="NCBI Taxonomy" id="412755"/>
    <lineage>
        <taxon>unclassified sequences</taxon>
        <taxon>metagenomes</taxon>
        <taxon>ecological metagenomes</taxon>
    </lineage>
</organism>
<evidence type="ECO:0000313" key="2">
    <source>
        <dbReference type="EMBL" id="KKN16577.1"/>
    </source>
</evidence>
<dbReference type="EMBL" id="LAZR01003601">
    <property type="protein sequence ID" value="KKN16577.1"/>
    <property type="molecule type" value="Genomic_DNA"/>
</dbReference>
<comment type="caution">
    <text evidence="2">The sequence shown here is derived from an EMBL/GenBank/DDBJ whole genome shotgun (WGS) entry which is preliminary data.</text>
</comment>